<keyword evidence="3" id="KW-1185">Reference proteome</keyword>
<dbReference type="Gene3D" id="3.30.720.110">
    <property type="match status" value="1"/>
</dbReference>
<dbReference type="Proteomes" id="UP000469125">
    <property type="component" value="Unassembled WGS sequence"/>
</dbReference>
<dbReference type="InterPro" id="IPR004360">
    <property type="entry name" value="Glyas_Fos-R_dOase_dom"/>
</dbReference>
<protein>
    <submittedName>
        <fullName evidence="2">Glyoxalase/bleomycin resistance/extradiol dioxygenase family protein</fullName>
    </submittedName>
</protein>
<keyword evidence="2" id="KW-0223">Dioxygenase</keyword>
<proteinExistence type="predicted"/>
<gene>
    <name evidence="2" type="ORF">GMD78_18240</name>
</gene>
<evidence type="ECO:0000313" key="2">
    <source>
        <dbReference type="EMBL" id="MUK90316.1"/>
    </source>
</evidence>
<dbReference type="AlphaFoldDB" id="A0A6N8FND5"/>
<feature type="domain" description="VOC" evidence="1">
    <location>
        <begin position="15"/>
        <end position="136"/>
    </location>
</feature>
<dbReference type="Pfam" id="PF00903">
    <property type="entry name" value="Glyoxalase"/>
    <property type="match status" value="1"/>
</dbReference>
<organism evidence="2 3">
    <name type="scientific">Ornithinibacillus caprae</name>
    <dbReference type="NCBI Taxonomy" id="2678566"/>
    <lineage>
        <taxon>Bacteria</taxon>
        <taxon>Bacillati</taxon>
        <taxon>Bacillota</taxon>
        <taxon>Bacilli</taxon>
        <taxon>Bacillales</taxon>
        <taxon>Bacillaceae</taxon>
        <taxon>Ornithinibacillus</taxon>
    </lineage>
</organism>
<reference evidence="2 3" key="1">
    <citation type="submission" date="2019-11" db="EMBL/GenBank/DDBJ databases">
        <authorList>
            <person name="Li X."/>
        </authorList>
    </citation>
    <scope>NUCLEOTIDE SEQUENCE [LARGE SCALE GENOMIC DNA]</scope>
    <source>
        <strain evidence="2 3">L9</strain>
    </source>
</reference>
<evidence type="ECO:0000259" key="1">
    <source>
        <dbReference type="PROSITE" id="PS51819"/>
    </source>
</evidence>
<keyword evidence="2" id="KW-0560">Oxidoreductase</keyword>
<dbReference type="PROSITE" id="PS51819">
    <property type="entry name" value="VOC"/>
    <property type="match status" value="1"/>
</dbReference>
<dbReference type="InterPro" id="IPR037523">
    <property type="entry name" value="VOC_core"/>
</dbReference>
<dbReference type="GO" id="GO:0051213">
    <property type="term" value="F:dioxygenase activity"/>
    <property type="evidence" value="ECO:0007669"/>
    <property type="project" value="UniProtKB-KW"/>
</dbReference>
<evidence type="ECO:0000313" key="3">
    <source>
        <dbReference type="Proteomes" id="UP000469125"/>
    </source>
</evidence>
<dbReference type="EMBL" id="WOCA01000020">
    <property type="protein sequence ID" value="MUK90316.1"/>
    <property type="molecule type" value="Genomic_DNA"/>
</dbReference>
<dbReference type="SUPFAM" id="SSF54593">
    <property type="entry name" value="Glyoxalase/Bleomycin resistance protein/Dihydroxybiphenyl dioxygenase"/>
    <property type="match status" value="1"/>
</dbReference>
<sequence>MYVKVDVNKGVINMNFNSFYPVLMTDKVEETGNFYRNFFGFSTVFQTDWYISLKKEETGHELAILDKRHETVPSPFNQDVQGLILNLEVDDVDQFYQTLVREKKLPLHLDIRDEAFGQRHFITSDPNGVLIDVITIIPPEQSYQEQYNEEIWKE</sequence>
<dbReference type="Gene3D" id="3.30.720.120">
    <property type="match status" value="1"/>
</dbReference>
<accession>A0A6N8FND5</accession>
<comment type="caution">
    <text evidence="2">The sequence shown here is derived from an EMBL/GenBank/DDBJ whole genome shotgun (WGS) entry which is preliminary data.</text>
</comment>
<name>A0A6N8FND5_9BACI</name>
<dbReference type="InterPro" id="IPR029068">
    <property type="entry name" value="Glyas_Bleomycin-R_OHBP_Dase"/>
</dbReference>